<protein>
    <recommendedName>
        <fullName evidence="3">Ferredoxin</fullName>
    </recommendedName>
</protein>
<name>A0A6N7XLK8_9FIRM</name>
<keyword evidence="4" id="KW-0004">4Fe-4S</keyword>
<dbReference type="InterPro" id="IPR047964">
    <property type="entry name" value="EFR1-like"/>
</dbReference>
<evidence type="ECO:0000256" key="2">
    <source>
        <dbReference type="ARBA" id="ARBA00003532"/>
    </source>
</evidence>
<feature type="domain" description="4Fe-4S ferredoxin-type" evidence="8">
    <location>
        <begin position="180"/>
        <end position="209"/>
    </location>
</feature>
<dbReference type="RefSeq" id="WP_154554504.1">
    <property type="nucleotide sequence ID" value="NZ_VUNA01000010.1"/>
</dbReference>
<keyword evidence="6" id="KW-0408">Iron</keyword>
<comment type="cofactor">
    <cofactor evidence="1">
        <name>[4Fe-4S] cluster</name>
        <dbReference type="ChEBI" id="CHEBI:49883"/>
    </cofactor>
</comment>
<gene>
    <name evidence="9" type="ORF">FYJ65_06300</name>
</gene>
<accession>A0A6N7XLK8</accession>
<dbReference type="AlphaFoldDB" id="A0A6N7XLK8"/>
<comment type="function">
    <text evidence="2">Ferredoxins are iron-sulfur proteins that transfer electrons in a wide variety of metabolic reactions.</text>
</comment>
<dbReference type="InterPro" id="IPR050157">
    <property type="entry name" value="PSI_iron-sulfur_center"/>
</dbReference>
<dbReference type="PANTHER" id="PTHR24960:SF79">
    <property type="entry name" value="PHOTOSYSTEM I IRON-SULFUR CENTER"/>
    <property type="match status" value="1"/>
</dbReference>
<dbReference type="EMBL" id="VUNA01000010">
    <property type="protein sequence ID" value="MST70945.1"/>
    <property type="molecule type" value="Genomic_DNA"/>
</dbReference>
<dbReference type="InterPro" id="IPR029039">
    <property type="entry name" value="Flavoprotein-like_sf"/>
</dbReference>
<organism evidence="9 10">
    <name type="scientific">Mogibacterium kristiansenii</name>
    <dbReference type="NCBI Taxonomy" id="2606708"/>
    <lineage>
        <taxon>Bacteria</taxon>
        <taxon>Bacillati</taxon>
        <taxon>Bacillota</taxon>
        <taxon>Clostridia</taxon>
        <taxon>Peptostreptococcales</taxon>
        <taxon>Anaerovoracaceae</taxon>
        <taxon>Mogibacterium</taxon>
    </lineage>
</organism>
<evidence type="ECO:0000256" key="6">
    <source>
        <dbReference type="ARBA" id="ARBA00023004"/>
    </source>
</evidence>
<proteinExistence type="predicted"/>
<keyword evidence="5" id="KW-0479">Metal-binding</keyword>
<reference evidence="9 10" key="1">
    <citation type="submission" date="2019-08" db="EMBL/GenBank/DDBJ databases">
        <title>In-depth cultivation of the pig gut microbiome towards novel bacterial diversity and tailored functional studies.</title>
        <authorList>
            <person name="Wylensek D."/>
            <person name="Hitch T.C.A."/>
            <person name="Clavel T."/>
        </authorList>
    </citation>
    <scope>NUCLEOTIDE SEQUENCE [LARGE SCALE GENOMIC DNA]</scope>
    <source>
        <strain evidence="9 10">WCA-MUC-591-APC-4B</strain>
    </source>
</reference>
<dbReference type="PANTHER" id="PTHR24960">
    <property type="entry name" value="PHOTOSYSTEM I IRON-SULFUR CENTER-RELATED"/>
    <property type="match status" value="1"/>
</dbReference>
<dbReference type="NCBIfam" id="NF038196">
    <property type="entry name" value="ferrodoxin_EFR1"/>
    <property type="match status" value="1"/>
</dbReference>
<keyword evidence="10" id="KW-1185">Reference proteome</keyword>
<comment type="caution">
    <text evidence="9">The sequence shown here is derived from an EMBL/GenBank/DDBJ whole genome shotgun (WGS) entry which is preliminary data.</text>
</comment>
<dbReference type="Proteomes" id="UP000469424">
    <property type="component" value="Unassembled WGS sequence"/>
</dbReference>
<dbReference type="SUPFAM" id="SSF54862">
    <property type="entry name" value="4Fe-4S ferredoxins"/>
    <property type="match status" value="1"/>
</dbReference>
<dbReference type="PROSITE" id="PS51379">
    <property type="entry name" value="4FE4S_FER_2"/>
    <property type="match status" value="2"/>
</dbReference>
<dbReference type="InterPro" id="IPR017896">
    <property type="entry name" value="4Fe4S_Fe-S-bd"/>
</dbReference>
<evidence type="ECO:0000313" key="10">
    <source>
        <dbReference type="Proteomes" id="UP000469424"/>
    </source>
</evidence>
<evidence type="ECO:0000256" key="1">
    <source>
        <dbReference type="ARBA" id="ARBA00001966"/>
    </source>
</evidence>
<keyword evidence="7" id="KW-0411">Iron-sulfur</keyword>
<dbReference type="SUPFAM" id="SSF52218">
    <property type="entry name" value="Flavoproteins"/>
    <property type="match status" value="1"/>
</dbReference>
<dbReference type="InterPro" id="IPR017900">
    <property type="entry name" value="4Fe4S_Fe_S_CS"/>
</dbReference>
<evidence type="ECO:0000313" key="9">
    <source>
        <dbReference type="EMBL" id="MST70945.1"/>
    </source>
</evidence>
<dbReference type="GO" id="GO:0051539">
    <property type="term" value="F:4 iron, 4 sulfur cluster binding"/>
    <property type="evidence" value="ECO:0007669"/>
    <property type="project" value="UniProtKB-KW"/>
</dbReference>
<evidence type="ECO:0000256" key="7">
    <source>
        <dbReference type="ARBA" id="ARBA00023014"/>
    </source>
</evidence>
<evidence type="ECO:0000259" key="8">
    <source>
        <dbReference type="PROSITE" id="PS51379"/>
    </source>
</evidence>
<dbReference type="Gene3D" id="3.30.70.20">
    <property type="match status" value="1"/>
</dbReference>
<evidence type="ECO:0000256" key="4">
    <source>
        <dbReference type="ARBA" id="ARBA00022485"/>
    </source>
</evidence>
<feature type="domain" description="4Fe-4S ferredoxin-type" evidence="8">
    <location>
        <begin position="215"/>
        <end position="237"/>
    </location>
</feature>
<sequence>MIFCFSGTGNSRYIARRFAEALQEPLTDLNAKIRTCDTSPIQTGHDVILIVPTYAWRIPRVVSDWLIKTEFASAERIWFVMDCGSEIGNAAKYNRHLAEQKNLQYMGTAQIVMPENYIALFATPEAEEAGEIVQKAQPDVEAAIASVQAGREFPAPRNNMEYRIMSGIINPFFYRLIVKADPFRVSGACVGCGQCASKCPLNNIELRSGKPVWGKQCTHCMACISYCPAKAIEYGKRSVGKPRYRFEELED</sequence>
<evidence type="ECO:0000256" key="3">
    <source>
        <dbReference type="ARBA" id="ARBA00013529"/>
    </source>
</evidence>
<dbReference type="Pfam" id="PF13187">
    <property type="entry name" value="Fer4_9"/>
    <property type="match status" value="1"/>
</dbReference>
<evidence type="ECO:0000256" key="5">
    <source>
        <dbReference type="ARBA" id="ARBA00022723"/>
    </source>
</evidence>
<dbReference type="PROSITE" id="PS00198">
    <property type="entry name" value="4FE4S_FER_1"/>
    <property type="match status" value="1"/>
</dbReference>
<dbReference type="GO" id="GO:0046872">
    <property type="term" value="F:metal ion binding"/>
    <property type="evidence" value="ECO:0007669"/>
    <property type="project" value="UniProtKB-KW"/>
</dbReference>